<accession>A0A9N7NZA2</accession>
<sequence length="268" mass="31194">FMRRNSLMPKPPSSLGLHTSRHATKWIFLLLIEPPHTKDRLRRSKPSVSELGNRTDCIAKFGIEFNTDWVRVTRPARERVFMRHPFKRASTLSTRCEKVVEFIRPWITGTPRYFPILSVHLKWRALAKRCWLSSATFLEKKTWVLVVLTLSPDMRQKKSRICLRTQACSSEASMKRRRSSANIKKGTATTPRPTDISFQFFSATALCHGNRVVEGFDHYHVLPFLADPVKESLGNSSFRGQIREIDRYVVRLVRICFIILVTHVHMRF</sequence>
<evidence type="ECO:0000313" key="2">
    <source>
        <dbReference type="Proteomes" id="UP001153555"/>
    </source>
</evidence>
<gene>
    <name evidence="1" type="ORF">SHERM_07394</name>
</gene>
<evidence type="ECO:0000313" key="1">
    <source>
        <dbReference type="EMBL" id="CAA0841382.1"/>
    </source>
</evidence>
<dbReference type="AlphaFoldDB" id="A0A9N7NZA2"/>
<dbReference type="Proteomes" id="UP001153555">
    <property type="component" value="Unassembled WGS sequence"/>
</dbReference>
<dbReference type="EMBL" id="CACSLK010034108">
    <property type="protein sequence ID" value="CAA0841382.1"/>
    <property type="molecule type" value="Genomic_DNA"/>
</dbReference>
<keyword evidence="2" id="KW-1185">Reference proteome</keyword>
<protein>
    <submittedName>
        <fullName evidence="1">Uncharacterized protein</fullName>
    </submittedName>
</protein>
<feature type="non-terminal residue" evidence="1">
    <location>
        <position position="1"/>
    </location>
</feature>
<name>A0A9N7NZA2_STRHE</name>
<reference evidence="1" key="1">
    <citation type="submission" date="2019-12" db="EMBL/GenBank/DDBJ databases">
        <authorList>
            <person name="Scholes J."/>
        </authorList>
    </citation>
    <scope>NUCLEOTIDE SEQUENCE</scope>
</reference>
<feature type="non-terminal residue" evidence="1">
    <location>
        <position position="268"/>
    </location>
</feature>
<comment type="caution">
    <text evidence="1">The sequence shown here is derived from an EMBL/GenBank/DDBJ whole genome shotgun (WGS) entry which is preliminary data.</text>
</comment>
<proteinExistence type="predicted"/>
<organism evidence="1 2">
    <name type="scientific">Striga hermonthica</name>
    <name type="common">Purple witchweed</name>
    <name type="synonym">Buchnera hermonthica</name>
    <dbReference type="NCBI Taxonomy" id="68872"/>
    <lineage>
        <taxon>Eukaryota</taxon>
        <taxon>Viridiplantae</taxon>
        <taxon>Streptophyta</taxon>
        <taxon>Embryophyta</taxon>
        <taxon>Tracheophyta</taxon>
        <taxon>Spermatophyta</taxon>
        <taxon>Magnoliopsida</taxon>
        <taxon>eudicotyledons</taxon>
        <taxon>Gunneridae</taxon>
        <taxon>Pentapetalae</taxon>
        <taxon>asterids</taxon>
        <taxon>lamiids</taxon>
        <taxon>Lamiales</taxon>
        <taxon>Orobanchaceae</taxon>
        <taxon>Buchnereae</taxon>
        <taxon>Striga</taxon>
    </lineage>
</organism>